<reference evidence="3 5" key="2">
    <citation type="submission" date="2016-10" db="EMBL/GenBank/DDBJ databases">
        <authorList>
            <person name="Varghese N."/>
            <person name="Submissions S."/>
        </authorList>
    </citation>
    <scope>NUCLEOTIDE SEQUENCE [LARGE SCALE GENOMIC DNA]</scope>
    <source>
        <strain evidence="3 5">BS3652</strain>
    </source>
</reference>
<protein>
    <submittedName>
        <fullName evidence="2">Uncharacterized protein</fullName>
    </submittedName>
</protein>
<feature type="region of interest" description="Disordered" evidence="1">
    <location>
        <begin position="48"/>
        <end position="81"/>
    </location>
</feature>
<evidence type="ECO:0000313" key="4">
    <source>
        <dbReference type="Proteomes" id="UP000036395"/>
    </source>
</evidence>
<comment type="caution">
    <text evidence="2">The sequence shown here is derived from an EMBL/GenBank/DDBJ whole genome shotgun (WGS) entry which is preliminary data.</text>
</comment>
<dbReference type="EMBL" id="JYLA01000001">
    <property type="protein sequence ID" value="KMM86759.1"/>
    <property type="molecule type" value="Genomic_DNA"/>
</dbReference>
<gene>
    <name evidence="3" type="ORF">SAMN04490203_0953</name>
    <name evidence="2" type="ORF">TU78_01860</name>
</gene>
<organism evidence="2 4">
    <name type="scientific">Pseudomonas taetrolens</name>
    <dbReference type="NCBI Taxonomy" id="47884"/>
    <lineage>
        <taxon>Bacteria</taxon>
        <taxon>Pseudomonadati</taxon>
        <taxon>Pseudomonadota</taxon>
        <taxon>Gammaproteobacteria</taxon>
        <taxon>Pseudomonadales</taxon>
        <taxon>Pseudomonadaceae</taxon>
        <taxon>Pseudomonas</taxon>
    </lineage>
</organism>
<evidence type="ECO:0000313" key="3">
    <source>
        <dbReference type="EMBL" id="SEB68518.1"/>
    </source>
</evidence>
<evidence type="ECO:0000313" key="5">
    <source>
        <dbReference type="Proteomes" id="UP000183155"/>
    </source>
</evidence>
<accession>A0A0J6GXC3</accession>
<evidence type="ECO:0000256" key="1">
    <source>
        <dbReference type="SAM" id="MobiDB-lite"/>
    </source>
</evidence>
<dbReference type="Proteomes" id="UP000183155">
    <property type="component" value="Unassembled WGS sequence"/>
</dbReference>
<dbReference type="EMBL" id="FNRS01000001">
    <property type="protein sequence ID" value="SEB68518.1"/>
    <property type="molecule type" value="Genomic_DNA"/>
</dbReference>
<name>A0A0J6GXC3_PSETA</name>
<evidence type="ECO:0000313" key="2">
    <source>
        <dbReference type="EMBL" id="KMM86759.1"/>
    </source>
</evidence>
<dbReference type="RefSeq" id="WP_048378137.1">
    <property type="nucleotide sequence ID" value="NZ_CAXAOF010000002.1"/>
</dbReference>
<keyword evidence="5" id="KW-1185">Reference proteome</keyword>
<feature type="region of interest" description="Disordered" evidence="1">
    <location>
        <begin position="1"/>
        <end position="32"/>
    </location>
</feature>
<dbReference type="PATRIC" id="fig|47884.3.peg.769"/>
<dbReference type="AlphaFoldDB" id="A0A0J6GXC3"/>
<sequence>MTSPTQPTAPDALDTEQVETETAQNTPAKPAIPAFTFPFKPSAFAKAKTEGQAYYQKGNSGHHHKTPDAPPHGTRKTMGKR</sequence>
<proteinExistence type="predicted"/>
<reference evidence="2 4" key="1">
    <citation type="submission" date="2015-02" db="EMBL/GenBank/DDBJ databases">
        <title>Pseudomonas helleri sp. nov. and Pseudomonas weihenstephanensis sp. nov., isolated from raw cows milk.</title>
        <authorList>
            <person name="von Neubeck M."/>
            <person name="Huptas C."/>
            <person name="Wenning M."/>
            <person name="Scherer S."/>
        </authorList>
    </citation>
    <scope>NUCLEOTIDE SEQUENCE [LARGE SCALE GENOMIC DNA]</scope>
    <source>
        <strain evidence="2 4">DSM 21104</strain>
    </source>
</reference>
<dbReference type="Proteomes" id="UP000036395">
    <property type="component" value="Unassembled WGS sequence"/>
</dbReference>